<dbReference type="Pfam" id="PF13895">
    <property type="entry name" value="Ig_2"/>
    <property type="match status" value="1"/>
</dbReference>
<sequence>LFAIIFLLLSRATAAAAEQGAAILDKMFDFTTRIICMKFRDSTTMLMTSKRSSCTIPNIFPEDSGQYWCESGARNRSDIIHINVTADPVILESPISVVEGETVTLRCRRKTTSTNLSADFYKDGRLIRRSSTGNMRIPSVSKHDEGFYKCISGGRESAKSLMAVQGETHQCYQIKFKNTLMMALLLVLLGRLHCGKLEVNPQ</sequence>
<proteinExistence type="predicted"/>
<evidence type="ECO:0000256" key="2">
    <source>
        <dbReference type="ARBA" id="ARBA00023157"/>
    </source>
</evidence>
<dbReference type="GO" id="GO:0007166">
    <property type="term" value="P:cell surface receptor signaling pathway"/>
    <property type="evidence" value="ECO:0007669"/>
    <property type="project" value="TreeGrafter"/>
</dbReference>
<accession>A0A3Q3GWL5</accession>
<dbReference type="PANTHER" id="PTHR11481">
    <property type="entry name" value="IMMUNOGLOBULIN FC RECEPTOR"/>
    <property type="match status" value="1"/>
</dbReference>
<dbReference type="InterPro" id="IPR007110">
    <property type="entry name" value="Ig-like_dom"/>
</dbReference>
<dbReference type="GO" id="GO:0006955">
    <property type="term" value="P:immune response"/>
    <property type="evidence" value="ECO:0007669"/>
    <property type="project" value="TreeGrafter"/>
</dbReference>
<dbReference type="InterPro" id="IPR050488">
    <property type="entry name" value="Ig_Fc_receptor"/>
</dbReference>
<dbReference type="GeneTree" id="ENSGT01120000272165"/>
<reference evidence="5" key="2">
    <citation type="submission" date="2025-09" db="UniProtKB">
        <authorList>
            <consortium name="Ensembl"/>
        </authorList>
    </citation>
    <scope>IDENTIFICATION</scope>
</reference>
<feature type="chain" id="PRO_5018727033" description="Ig-like domain-containing protein" evidence="3">
    <location>
        <begin position="18"/>
        <end position="202"/>
    </location>
</feature>
<evidence type="ECO:0000313" key="5">
    <source>
        <dbReference type="Ensembl" id="ENSLBEP00000035714.1"/>
    </source>
</evidence>
<name>A0A3Q3GWL5_9LABR</name>
<evidence type="ECO:0000256" key="3">
    <source>
        <dbReference type="SAM" id="SignalP"/>
    </source>
</evidence>
<dbReference type="PROSITE" id="PS50835">
    <property type="entry name" value="IG_LIKE"/>
    <property type="match status" value="1"/>
</dbReference>
<dbReference type="GO" id="GO:0009897">
    <property type="term" value="C:external side of plasma membrane"/>
    <property type="evidence" value="ECO:0007669"/>
    <property type="project" value="TreeGrafter"/>
</dbReference>
<keyword evidence="2" id="KW-1015">Disulfide bond</keyword>
<dbReference type="PANTHER" id="PTHR11481:SF64">
    <property type="entry name" value="FC RECEPTOR-LIKE PROTEIN 4"/>
    <property type="match status" value="1"/>
</dbReference>
<dbReference type="InParanoid" id="A0A3Q3GWL5"/>
<evidence type="ECO:0000313" key="6">
    <source>
        <dbReference type="Proteomes" id="UP000261660"/>
    </source>
</evidence>
<dbReference type="InterPro" id="IPR036179">
    <property type="entry name" value="Ig-like_dom_sf"/>
</dbReference>
<dbReference type="SMART" id="SM00409">
    <property type="entry name" value="IG"/>
    <property type="match status" value="1"/>
</dbReference>
<dbReference type="InterPro" id="IPR003599">
    <property type="entry name" value="Ig_sub"/>
</dbReference>
<dbReference type="Ensembl" id="ENSLBET00000037225.1">
    <property type="protein sequence ID" value="ENSLBEP00000035714.1"/>
    <property type="gene ID" value="ENSLBEG00000026782.1"/>
</dbReference>
<dbReference type="GO" id="GO:0004888">
    <property type="term" value="F:transmembrane signaling receptor activity"/>
    <property type="evidence" value="ECO:0007669"/>
    <property type="project" value="TreeGrafter"/>
</dbReference>
<keyword evidence="6" id="KW-1185">Reference proteome</keyword>
<organism evidence="5 6">
    <name type="scientific">Labrus bergylta</name>
    <name type="common">ballan wrasse</name>
    <dbReference type="NCBI Taxonomy" id="56723"/>
    <lineage>
        <taxon>Eukaryota</taxon>
        <taxon>Metazoa</taxon>
        <taxon>Chordata</taxon>
        <taxon>Craniata</taxon>
        <taxon>Vertebrata</taxon>
        <taxon>Euteleostomi</taxon>
        <taxon>Actinopterygii</taxon>
        <taxon>Neopterygii</taxon>
        <taxon>Teleostei</taxon>
        <taxon>Neoteleostei</taxon>
        <taxon>Acanthomorphata</taxon>
        <taxon>Eupercaria</taxon>
        <taxon>Labriformes</taxon>
        <taxon>Labridae</taxon>
        <taxon>Labrus</taxon>
    </lineage>
</organism>
<dbReference type="AlphaFoldDB" id="A0A3Q3GWL5"/>
<protein>
    <recommendedName>
        <fullName evidence="4">Ig-like domain-containing protein</fullName>
    </recommendedName>
</protein>
<dbReference type="InterPro" id="IPR013783">
    <property type="entry name" value="Ig-like_fold"/>
</dbReference>
<dbReference type="Gene3D" id="2.60.40.10">
    <property type="entry name" value="Immunoglobulins"/>
    <property type="match status" value="2"/>
</dbReference>
<evidence type="ECO:0000256" key="1">
    <source>
        <dbReference type="ARBA" id="ARBA00022729"/>
    </source>
</evidence>
<dbReference type="Proteomes" id="UP000261660">
    <property type="component" value="Unplaced"/>
</dbReference>
<feature type="domain" description="Ig-like" evidence="4">
    <location>
        <begin position="88"/>
        <end position="162"/>
    </location>
</feature>
<dbReference type="STRING" id="56723.ENSLBEP00000035714"/>
<keyword evidence="1 3" id="KW-0732">Signal</keyword>
<feature type="signal peptide" evidence="3">
    <location>
        <begin position="1"/>
        <end position="17"/>
    </location>
</feature>
<evidence type="ECO:0000259" key="4">
    <source>
        <dbReference type="PROSITE" id="PS50835"/>
    </source>
</evidence>
<reference evidence="5" key="1">
    <citation type="submission" date="2025-08" db="UniProtKB">
        <authorList>
            <consortium name="Ensembl"/>
        </authorList>
    </citation>
    <scope>IDENTIFICATION</scope>
</reference>
<dbReference type="SUPFAM" id="SSF48726">
    <property type="entry name" value="Immunoglobulin"/>
    <property type="match status" value="2"/>
</dbReference>